<dbReference type="EMBL" id="JAWHZD010000088">
    <property type="protein sequence ID" value="MDV0845391.1"/>
    <property type="molecule type" value="Genomic_DNA"/>
</dbReference>
<evidence type="ECO:0000313" key="1">
    <source>
        <dbReference type="EMBL" id="MDV0845391.1"/>
    </source>
</evidence>
<reference evidence="1" key="1">
    <citation type="submission" date="2023-10" db="EMBL/GenBank/DDBJ databases">
        <title>Surveillance and assessment of the effects of hospital wastewater treatment on clearance of pathogenic bacterial and antimicrobial resistance genes.</title>
        <authorList>
            <person name="Wu Y."/>
        </authorList>
    </citation>
    <scope>NUCLEOTIDE SEQUENCE</scope>
    <source>
        <strain evidence="1">23-M-SRM-33-1</strain>
    </source>
</reference>
<dbReference type="AlphaFoldDB" id="A0AAW8Y0U8"/>
<dbReference type="RefSeq" id="WP_316941475.1">
    <property type="nucleotide sequence ID" value="NZ_JAWHZD010000088.1"/>
</dbReference>
<sequence length="62" mass="7034">RHTRAGRWVERRLSVLYFPFPEATPATAFLDDGALKGVSSISETKKPPGKVVFRRFRKPASF</sequence>
<feature type="non-terminal residue" evidence="1">
    <location>
        <position position="1"/>
    </location>
</feature>
<accession>A0AAW8Y0U8</accession>
<name>A0AAW8Y0U8_9ENTR</name>
<organism evidence="1 2">
    <name type="scientific">Klebsiella quasipneumoniae subsp. quasipneumoniae</name>
    <dbReference type="NCBI Taxonomy" id="1667327"/>
    <lineage>
        <taxon>Bacteria</taxon>
        <taxon>Pseudomonadati</taxon>
        <taxon>Pseudomonadota</taxon>
        <taxon>Gammaproteobacteria</taxon>
        <taxon>Enterobacterales</taxon>
        <taxon>Enterobacteriaceae</taxon>
        <taxon>Klebsiella/Raoultella group</taxon>
        <taxon>Klebsiella</taxon>
        <taxon>Klebsiella pneumoniae complex</taxon>
    </lineage>
</organism>
<evidence type="ECO:0000313" key="2">
    <source>
        <dbReference type="Proteomes" id="UP001284547"/>
    </source>
</evidence>
<gene>
    <name evidence="1" type="ORF">RZP41_29915</name>
</gene>
<proteinExistence type="predicted"/>
<protein>
    <submittedName>
        <fullName evidence="1">Uncharacterized protein</fullName>
    </submittedName>
</protein>
<dbReference type="Proteomes" id="UP001284547">
    <property type="component" value="Unassembled WGS sequence"/>
</dbReference>
<comment type="caution">
    <text evidence="1">The sequence shown here is derived from an EMBL/GenBank/DDBJ whole genome shotgun (WGS) entry which is preliminary data.</text>
</comment>